<keyword evidence="2" id="KW-0378">Hydrolase</keyword>
<evidence type="ECO:0000313" key="6">
    <source>
        <dbReference type="EMBL" id="QHT88609.1"/>
    </source>
</evidence>
<dbReference type="GO" id="GO:0004252">
    <property type="term" value="F:serine-type endopeptidase activity"/>
    <property type="evidence" value="ECO:0007669"/>
    <property type="project" value="InterPro"/>
</dbReference>
<keyword evidence="1" id="KW-0645">Protease</keyword>
<protein>
    <recommendedName>
        <fullName evidence="5">Peptidase S53 domain-containing protein</fullName>
    </recommendedName>
</protein>
<evidence type="ECO:0000259" key="5">
    <source>
        <dbReference type="PROSITE" id="PS51695"/>
    </source>
</evidence>
<feature type="region of interest" description="Disordered" evidence="4">
    <location>
        <begin position="46"/>
        <end position="69"/>
    </location>
</feature>
<dbReference type="GO" id="GO:0008240">
    <property type="term" value="F:tripeptidyl-peptidase activity"/>
    <property type="evidence" value="ECO:0007669"/>
    <property type="project" value="TreeGrafter"/>
</dbReference>
<dbReference type="InterPro" id="IPR050819">
    <property type="entry name" value="Tripeptidyl-peptidase_I"/>
</dbReference>
<dbReference type="PANTHER" id="PTHR14218:SF15">
    <property type="entry name" value="TRIPEPTIDYL-PEPTIDASE 1"/>
    <property type="match status" value="1"/>
</dbReference>
<dbReference type="SUPFAM" id="SSF52743">
    <property type="entry name" value="Subtilisin-like"/>
    <property type="match status" value="1"/>
</dbReference>
<dbReference type="InterPro" id="IPR030400">
    <property type="entry name" value="Sedolisin_dom"/>
</dbReference>
<dbReference type="InterPro" id="IPR023828">
    <property type="entry name" value="Peptidase_S8_Ser-AS"/>
</dbReference>
<dbReference type="InterPro" id="IPR036852">
    <property type="entry name" value="Peptidase_S8/S53_dom_sf"/>
</dbReference>
<evidence type="ECO:0000256" key="2">
    <source>
        <dbReference type="ARBA" id="ARBA00022801"/>
    </source>
</evidence>
<name>A0A6C0I755_9ZZZZ</name>
<keyword evidence="3" id="KW-0720">Serine protease</keyword>
<feature type="domain" description="Peptidase S53" evidence="5">
    <location>
        <begin position="121"/>
        <end position="477"/>
    </location>
</feature>
<dbReference type="PANTHER" id="PTHR14218">
    <property type="entry name" value="PROTEASE S8 TRIPEPTIDYL PEPTIDASE I CLN2"/>
    <property type="match status" value="1"/>
</dbReference>
<dbReference type="CDD" id="cd04056">
    <property type="entry name" value="Peptidases_S53"/>
    <property type="match status" value="1"/>
</dbReference>
<reference evidence="6" key="1">
    <citation type="journal article" date="2020" name="Nature">
        <title>Giant virus diversity and host interactions through global metagenomics.</title>
        <authorList>
            <person name="Schulz F."/>
            <person name="Roux S."/>
            <person name="Paez-Espino D."/>
            <person name="Jungbluth S."/>
            <person name="Walsh D.A."/>
            <person name="Denef V.J."/>
            <person name="McMahon K.D."/>
            <person name="Konstantinidis K.T."/>
            <person name="Eloe-Fadrosh E.A."/>
            <person name="Kyrpides N.C."/>
            <person name="Woyke T."/>
        </authorList>
    </citation>
    <scope>NUCLEOTIDE SEQUENCE</scope>
    <source>
        <strain evidence="6">GVMAG-M-3300023184-51</strain>
    </source>
</reference>
<organism evidence="6">
    <name type="scientific">viral metagenome</name>
    <dbReference type="NCBI Taxonomy" id="1070528"/>
    <lineage>
        <taxon>unclassified sequences</taxon>
        <taxon>metagenomes</taxon>
        <taxon>organismal metagenomes</taxon>
    </lineage>
</organism>
<dbReference type="EMBL" id="MN740119">
    <property type="protein sequence ID" value="QHT88609.1"/>
    <property type="molecule type" value="Genomic_DNA"/>
</dbReference>
<dbReference type="InterPro" id="IPR000209">
    <property type="entry name" value="Peptidase_S8/S53_dom"/>
</dbReference>
<dbReference type="PROSITE" id="PS51695">
    <property type="entry name" value="SEDOLISIN"/>
    <property type="match status" value="1"/>
</dbReference>
<evidence type="ECO:0000256" key="1">
    <source>
        <dbReference type="ARBA" id="ARBA00022670"/>
    </source>
</evidence>
<sequence length="477" mass="53562">MNFLLKNKKVSNAKYLSKMISVINANKKHVNNQQQLNKKEEELKQHEQELNKKEEELNKKEEELNRKEELKQQIPSYKNNRIQTLSEDVLKKIVKPFIVTPQINSNFDNDNNDDIDNTLKPLNGSDLFSLYNIPKNITNILGKTRQVKIAIVIAYSYKNLQADLETYWAFNKLDAICKCPTLKICNRTTITPQLSFLSDGTSQNAWSIEECLDVQMVATINPNADIYVVESNDASIENMFTAVDYAVKVLEADIISMSWGMEEDYEFVNDSLFNLQYNDICYCASSGDNNYVSYPSSSPNCVSVGGTTVITDNESNRISEITWDNAGCGVSVMYDIPNYQISNLKTKQVKRIMPDVSLIANPDSGINICFNGKIVNGVGGTSVSAPIFAGILSLVNQTRINNNQPLLTSIYSNQVANEYNVQTKLYNLLNNKHKYNNCFFDIRNGVDGVYIASSGYDIATGLGSPNVGNIYNYLVSI</sequence>
<proteinExistence type="predicted"/>
<dbReference type="PROSITE" id="PS00138">
    <property type="entry name" value="SUBTILASE_SER"/>
    <property type="match status" value="1"/>
</dbReference>
<evidence type="ECO:0000256" key="4">
    <source>
        <dbReference type="SAM" id="MobiDB-lite"/>
    </source>
</evidence>
<dbReference type="AlphaFoldDB" id="A0A6C0I755"/>
<accession>A0A6C0I755</accession>
<evidence type="ECO:0000256" key="3">
    <source>
        <dbReference type="ARBA" id="ARBA00022825"/>
    </source>
</evidence>
<dbReference type="GO" id="GO:0006508">
    <property type="term" value="P:proteolysis"/>
    <property type="evidence" value="ECO:0007669"/>
    <property type="project" value="UniProtKB-KW"/>
</dbReference>
<dbReference type="Gene3D" id="3.40.50.200">
    <property type="entry name" value="Peptidase S8/S53 domain"/>
    <property type="match status" value="1"/>
</dbReference>
<dbReference type="Pfam" id="PF00082">
    <property type="entry name" value="Peptidase_S8"/>
    <property type="match status" value="1"/>
</dbReference>